<keyword evidence="4" id="KW-0238">DNA-binding</keyword>
<protein>
    <submittedName>
        <fullName evidence="8">ECF RNA polymerase sigma factor SigW</fullName>
    </submittedName>
</protein>
<dbReference type="InterPro" id="IPR013324">
    <property type="entry name" value="RNA_pol_sigma_r3/r4-like"/>
</dbReference>
<evidence type="ECO:0000256" key="5">
    <source>
        <dbReference type="ARBA" id="ARBA00023163"/>
    </source>
</evidence>
<dbReference type="InterPro" id="IPR013249">
    <property type="entry name" value="RNA_pol_sigma70_r4_t2"/>
</dbReference>
<proteinExistence type="inferred from homology"/>
<dbReference type="GO" id="GO:0016987">
    <property type="term" value="F:sigma factor activity"/>
    <property type="evidence" value="ECO:0007669"/>
    <property type="project" value="UniProtKB-KW"/>
</dbReference>
<dbReference type="PANTHER" id="PTHR43133:SF51">
    <property type="entry name" value="RNA POLYMERASE SIGMA FACTOR"/>
    <property type="match status" value="1"/>
</dbReference>
<dbReference type="GO" id="GO:0006352">
    <property type="term" value="P:DNA-templated transcription initiation"/>
    <property type="evidence" value="ECO:0007669"/>
    <property type="project" value="InterPro"/>
</dbReference>
<dbReference type="AlphaFoldDB" id="A0A644YMG5"/>
<dbReference type="EMBL" id="VSSQ01005618">
    <property type="protein sequence ID" value="MPM29822.1"/>
    <property type="molecule type" value="Genomic_DNA"/>
</dbReference>
<evidence type="ECO:0000256" key="4">
    <source>
        <dbReference type="ARBA" id="ARBA00023125"/>
    </source>
</evidence>
<dbReference type="GO" id="GO:0003677">
    <property type="term" value="F:DNA binding"/>
    <property type="evidence" value="ECO:0007669"/>
    <property type="project" value="UniProtKB-KW"/>
</dbReference>
<feature type="domain" description="RNA polymerase sigma factor 70 region 4 type 2" evidence="7">
    <location>
        <begin position="132"/>
        <end position="183"/>
    </location>
</feature>
<organism evidence="8">
    <name type="scientific">bioreactor metagenome</name>
    <dbReference type="NCBI Taxonomy" id="1076179"/>
    <lineage>
        <taxon>unclassified sequences</taxon>
        <taxon>metagenomes</taxon>
        <taxon>ecological metagenomes</taxon>
    </lineage>
</organism>
<name>A0A644YMG5_9ZZZZ</name>
<dbReference type="CDD" id="cd06171">
    <property type="entry name" value="Sigma70_r4"/>
    <property type="match status" value="1"/>
</dbReference>
<dbReference type="Gene3D" id="1.10.10.10">
    <property type="entry name" value="Winged helix-like DNA-binding domain superfamily/Winged helix DNA-binding domain"/>
    <property type="match status" value="1"/>
</dbReference>
<dbReference type="InterPro" id="IPR036388">
    <property type="entry name" value="WH-like_DNA-bd_sf"/>
</dbReference>
<reference evidence="8" key="1">
    <citation type="submission" date="2019-08" db="EMBL/GenBank/DDBJ databases">
        <authorList>
            <person name="Kucharzyk K."/>
            <person name="Murdoch R.W."/>
            <person name="Higgins S."/>
            <person name="Loffler F."/>
        </authorList>
    </citation>
    <scope>NUCLEOTIDE SEQUENCE</scope>
</reference>
<evidence type="ECO:0000256" key="3">
    <source>
        <dbReference type="ARBA" id="ARBA00023082"/>
    </source>
</evidence>
<dbReference type="InterPro" id="IPR013325">
    <property type="entry name" value="RNA_pol_sigma_r2"/>
</dbReference>
<dbReference type="InterPro" id="IPR007627">
    <property type="entry name" value="RNA_pol_sigma70_r2"/>
</dbReference>
<dbReference type="Gene3D" id="1.10.1740.10">
    <property type="match status" value="1"/>
</dbReference>
<feature type="domain" description="RNA polymerase sigma-70 region 2" evidence="6">
    <location>
        <begin position="25"/>
        <end position="91"/>
    </location>
</feature>
<evidence type="ECO:0000259" key="7">
    <source>
        <dbReference type="Pfam" id="PF08281"/>
    </source>
</evidence>
<keyword evidence="3" id="KW-0731">Sigma factor</keyword>
<evidence type="ECO:0000259" key="6">
    <source>
        <dbReference type="Pfam" id="PF04542"/>
    </source>
</evidence>
<dbReference type="InterPro" id="IPR000838">
    <property type="entry name" value="RNA_pol_sigma70_ECF_CS"/>
</dbReference>
<dbReference type="Pfam" id="PF04542">
    <property type="entry name" value="Sigma70_r2"/>
    <property type="match status" value="1"/>
</dbReference>
<dbReference type="NCBIfam" id="TIGR02937">
    <property type="entry name" value="sigma70-ECF"/>
    <property type="match status" value="1"/>
</dbReference>
<accession>A0A644YMG5</accession>
<evidence type="ECO:0000256" key="1">
    <source>
        <dbReference type="ARBA" id="ARBA00010641"/>
    </source>
</evidence>
<sequence length="195" mass="22410">MTDGFDEKSLVKKAQDGDKGAFEELMRRYEKKIYCFVLSYVKNPHDAEDVTQDTFLRAYRFINSFAFRSSVSTWLHTIAKNMSMTFIKKKSTYSCVSAETEEMDLYETSVVCAASGQKTPEDQVIGDELMIYIKNAIESLPDEFREVIVMREINSLSYTEIAEITESELGTVKSRISRGRAMLREFLSEYTGKNK</sequence>
<comment type="similarity">
    <text evidence="1">Belongs to the sigma-70 factor family. ECF subfamily.</text>
</comment>
<dbReference type="SUPFAM" id="SSF88946">
    <property type="entry name" value="Sigma2 domain of RNA polymerase sigma factors"/>
    <property type="match status" value="1"/>
</dbReference>
<evidence type="ECO:0000256" key="2">
    <source>
        <dbReference type="ARBA" id="ARBA00023015"/>
    </source>
</evidence>
<evidence type="ECO:0000313" key="8">
    <source>
        <dbReference type="EMBL" id="MPM29822.1"/>
    </source>
</evidence>
<dbReference type="InterPro" id="IPR014284">
    <property type="entry name" value="RNA_pol_sigma-70_dom"/>
</dbReference>
<keyword evidence="5" id="KW-0804">Transcription</keyword>
<dbReference type="PROSITE" id="PS01063">
    <property type="entry name" value="SIGMA70_ECF"/>
    <property type="match status" value="1"/>
</dbReference>
<dbReference type="InterPro" id="IPR039425">
    <property type="entry name" value="RNA_pol_sigma-70-like"/>
</dbReference>
<gene>
    <name evidence="8" type="primary">sigW_58</name>
    <name evidence="8" type="ORF">SDC9_76363</name>
</gene>
<dbReference type="Pfam" id="PF08281">
    <property type="entry name" value="Sigma70_r4_2"/>
    <property type="match status" value="1"/>
</dbReference>
<dbReference type="PANTHER" id="PTHR43133">
    <property type="entry name" value="RNA POLYMERASE ECF-TYPE SIGMA FACTO"/>
    <property type="match status" value="1"/>
</dbReference>
<keyword evidence="2" id="KW-0805">Transcription regulation</keyword>
<comment type="caution">
    <text evidence="8">The sequence shown here is derived from an EMBL/GenBank/DDBJ whole genome shotgun (WGS) entry which is preliminary data.</text>
</comment>
<dbReference type="SUPFAM" id="SSF88659">
    <property type="entry name" value="Sigma3 and sigma4 domains of RNA polymerase sigma factors"/>
    <property type="match status" value="1"/>
</dbReference>